<keyword evidence="3" id="KW-1185">Reference proteome</keyword>
<evidence type="ECO:0000313" key="3">
    <source>
        <dbReference type="Proteomes" id="UP000314294"/>
    </source>
</evidence>
<dbReference type="Proteomes" id="UP000314294">
    <property type="component" value="Unassembled WGS sequence"/>
</dbReference>
<organism evidence="2 3">
    <name type="scientific">Liparis tanakae</name>
    <name type="common">Tanaka's snailfish</name>
    <dbReference type="NCBI Taxonomy" id="230148"/>
    <lineage>
        <taxon>Eukaryota</taxon>
        <taxon>Metazoa</taxon>
        <taxon>Chordata</taxon>
        <taxon>Craniata</taxon>
        <taxon>Vertebrata</taxon>
        <taxon>Euteleostomi</taxon>
        <taxon>Actinopterygii</taxon>
        <taxon>Neopterygii</taxon>
        <taxon>Teleostei</taxon>
        <taxon>Neoteleostei</taxon>
        <taxon>Acanthomorphata</taxon>
        <taxon>Eupercaria</taxon>
        <taxon>Perciformes</taxon>
        <taxon>Cottioidei</taxon>
        <taxon>Cottales</taxon>
        <taxon>Liparidae</taxon>
        <taxon>Liparis</taxon>
    </lineage>
</organism>
<name>A0A4Z2G5V5_9TELE</name>
<feature type="region of interest" description="Disordered" evidence="1">
    <location>
        <begin position="57"/>
        <end position="94"/>
    </location>
</feature>
<sequence length="110" mass="12022">MRVRREVEDKKRRGGRRGRGRGLFSCEPERRDAGLPGGAGVVCSSPGGLRVSVFSPRSLSARAARRNRTPRRPDRPVRAAGVEQRDEDGDEDGDVIQAGFYPEALFAACV</sequence>
<feature type="region of interest" description="Disordered" evidence="1">
    <location>
        <begin position="1"/>
        <end position="38"/>
    </location>
</feature>
<comment type="caution">
    <text evidence="2">The sequence shown here is derived from an EMBL/GenBank/DDBJ whole genome shotgun (WGS) entry which is preliminary data.</text>
</comment>
<proteinExistence type="predicted"/>
<dbReference type="EMBL" id="SRLO01000675">
    <property type="protein sequence ID" value="TNN48948.1"/>
    <property type="molecule type" value="Genomic_DNA"/>
</dbReference>
<evidence type="ECO:0000256" key="1">
    <source>
        <dbReference type="SAM" id="MobiDB-lite"/>
    </source>
</evidence>
<protein>
    <submittedName>
        <fullName evidence="2">Uncharacterized protein</fullName>
    </submittedName>
</protein>
<reference evidence="2 3" key="1">
    <citation type="submission" date="2019-03" db="EMBL/GenBank/DDBJ databases">
        <title>First draft genome of Liparis tanakae, snailfish: a comprehensive survey of snailfish specific genes.</title>
        <authorList>
            <person name="Kim W."/>
            <person name="Song I."/>
            <person name="Jeong J.-H."/>
            <person name="Kim D."/>
            <person name="Kim S."/>
            <person name="Ryu S."/>
            <person name="Song J.Y."/>
            <person name="Lee S.K."/>
        </authorList>
    </citation>
    <scope>NUCLEOTIDE SEQUENCE [LARGE SCALE GENOMIC DNA]</scope>
    <source>
        <tissue evidence="2">Muscle</tissue>
    </source>
</reference>
<gene>
    <name evidence="2" type="ORF">EYF80_040838</name>
</gene>
<feature type="compositionally biased region" description="Acidic residues" evidence="1">
    <location>
        <begin position="85"/>
        <end position="94"/>
    </location>
</feature>
<dbReference type="AlphaFoldDB" id="A0A4Z2G5V5"/>
<evidence type="ECO:0000313" key="2">
    <source>
        <dbReference type="EMBL" id="TNN48948.1"/>
    </source>
</evidence>
<accession>A0A4Z2G5V5</accession>
<feature type="compositionally biased region" description="Basic and acidic residues" evidence="1">
    <location>
        <begin position="1"/>
        <end position="11"/>
    </location>
</feature>